<protein>
    <recommendedName>
        <fullName evidence="3">DUF4468 domain-containing protein</fullName>
    </recommendedName>
</protein>
<evidence type="ECO:0000313" key="2">
    <source>
        <dbReference type="Proteomes" id="UP001460202"/>
    </source>
</evidence>
<proteinExistence type="predicted"/>
<gene>
    <name evidence="1" type="ORF">WMO46_11205</name>
</gene>
<evidence type="ECO:0000313" key="1">
    <source>
        <dbReference type="EMBL" id="MEQ2545511.1"/>
    </source>
</evidence>
<comment type="caution">
    <text evidence="1">The sequence shown here is derived from an EMBL/GenBank/DDBJ whole genome shotgun (WGS) entry which is preliminary data.</text>
</comment>
<sequence>MKKKITVMLATLFLGGISVMNPVQIVCAGTLSQQDNANTADKEPQTAAEKRKAMLTPEFYTKFLGAYFFTISTIEKEFEVKPVRIVGLTFFYDFGTCFVGMEANKEGVVTQMTLRLYADKAVEFIQKAIDYGYKYISDGKEVNVRTESDILSDVYAFKVKRYRKKTEHGNVYLEVSTNKENINEYAIAIYRSAK</sequence>
<dbReference type="RefSeq" id="WP_349094387.1">
    <property type="nucleotide sequence ID" value="NZ_JBBMFL010000013.1"/>
</dbReference>
<name>A0ABV1GYM5_9BACT</name>
<evidence type="ECO:0008006" key="3">
    <source>
        <dbReference type="Google" id="ProtNLM"/>
    </source>
</evidence>
<dbReference type="Proteomes" id="UP001460202">
    <property type="component" value="Unassembled WGS sequence"/>
</dbReference>
<accession>A0ABV1GYM5</accession>
<organism evidence="1 2">
    <name type="scientific">Alistipes intestinihominis</name>
    <dbReference type="NCBI Taxonomy" id="3133172"/>
    <lineage>
        <taxon>Bacteria</taxon>
        <taxon>Pseudomonadati</taxon>
        <taxon>Bacteroidota</taxon>
        <taxon>Bacteroidia</taxon>
        <taxon>Bacteroidales</taxon>
        <taxon>Rikenellaceae</taxon>
        <taxon>Alistipes</taxon>
    </lineage>
</organism>
<reference evidence="1 2" key="1">
    <citation type="submission" date="2024-03" db="EMBL/GenBank/DDBJ databases">
        <title>Human intestinal bacterial collection.</title>
        <authorList>
            <person name="Pauvert C."/>
            <person name="Hitch T.C.A."/>
            <person name="Clavel T."/>
        </authorList>
    </citation>
    <scope>NUCLEOTIDE SEQUENCE [LARGE SCALE GENOMIC DNA]</scope>
    <source>
        <strain evidence="1 2">CLA-KB-H122</strain>
    </source>
</reference>
<dbReference type="EMBL" id="JBBMFL010000013">
    <property type="protein sequence ID" value="MEQ2545511.1"/>
    <property type="molecule type" value="Genomic_DNA"/>
</dbReference>
<keyword evidence="2" id="KW-1185">Reference proteome</keyword>